<dbReference type="Proteomes" id="UP000663860">
    <property type="component" value="Unassembled WGS sequence"/>
</dbReference>
<evidence type="ECO:0000313" key="11">
    <source>
        <dbReference type="EMBL" id="CAF1397091.1"/>
    </source>
</evidence>
<dbReference type="SMART" id="SM00181">
    <property type="entry name" value="EGF"/>
    <property type="match status" value="7"/>
</dbReference>
<accession>A0A815KY92</accession>
<dbReference type="FunFam" id="2.10.25.10:FF:000006">
    <property type="entry name" value="Versican core protein-like isoform 1"/>
    <property type="match status" value="1"/>
</dbReference>
<dbReference type="InterPro" id="IPR001881">
    <property type="entry name" value="EGF-like_Ca-bd_dom"/>
</dbReference>
<feature type="domain" description="EGF-like" evidence="9">
    <location>
        <begin position="233"/>
        <end position="269"/>
    </location>
</feature>
<sequence length="378" mass="41320">MIFILFFLTLQHFVYSEDICSSVYCGSGTCIETESPTLPYYCQCQNGSNTILPCPSKDPCSQNPCGSGTCEVVPNLLYGYICRCADDTVSLTSCNVTHSPCASSPCINGVCIEGLTSFICSCLPSWTGRLCDTTLDLTCSNNLCDTGKCFQINDPLFPYVCLCENGEFARSCQKTTTYPTTTLSIITTMNSMSDMCSPLNQDDCLNGGECLPTINGYQCLCTTGFSGSFCEIKTSPCASYPCLNGGICYDLQSSYICGCTDGSFRSQCLPTTADDSCRDVQCYNGGTCQENSTDPSKSALCLCKNGYTGQFCEIEYFRCRSNGRFTDQYNCANGKYFECVHYEDGVNPDGRLLSRNCPASLRFNAIMDRCDYPKNVKC</sequence>
<evidence type="ECO:0000259" key="9">
    <source>
        <dbReference type="PROSITE" id="PS50026"/>
    </source>
</evidence>
<dbReference type="PANTHER" id="PTHR24049">
    <property type="entry name" value="CRUMBS FAMILY MEMBER"/>
    <property type="match status" value="1"/>
</dbReference>
<evidence type="ECO:0000256" key="1">
    <source>
        <dbReference type="ARBA" id="ARBA00004613"/>
    </source>
</evidence>
<keyword evidence="3 7" id="KW-0245">EGF-like domain</keyword>
<evidence type="ECO:0000256" key="2">
    <source>
        <dbReference type="ARBA" id="ARBA00022525"/>
    </source>
</evidence>
<evidence type="ECO:0000256" key="6">
    <source>
        <dbReference type="ARBA" id="ARBA00023180"/>
    </source>
</evidence>
<feature type="disulfide bond" evidence="7">
    <location>
        <begin position="259"/>
        <end position="268"/>
    </location>
</feature>
<evidence type="ECO:0000256" key="8">
    <source>
        <dbReference type="SAM" id="SignalP"/>
    </source>
</evidence>
<gene>
    <name evidence="11" type="ORF">IZO911_LOCUS39279</name>
</gene>
<dbReference type="Gene3D" id="2.170.140.10">
    <property type="entry name" value="Chitin binding domain"/>
    <property type="match status" value="1"/>
</dbReference>
<dbReference type="PROSITE" id="PS00022">
    <property type="entry name" value="EGF_1"/>
    <property type="match status" value="3"/>
</dbReference>
<keyword evidence="4" id="KW-0677">Repeat</keyword>
<comment type="caution">
    <text evidence="7">Lacks conserved residue(s) required for the propagation of feature annotation.</text>
</comment>
<name>A0A815KY92_9BILA</name>
<dbReference type="PROSITE" id="PS01186">
    <property type="entry name" value="EGF_2"/>
    <property type="match status" value="2"/>
</dbReference>
<organism evidence="11 12">
    <name type="scientific">Adineta steineri</name>
    <dbReference type="NCBI Taxonomy" id="433720"/>
    <lineage>
        <taxon>Eukaryota</taxon>
        <taxon>Metazoa</taxon>
        <taxon>Spiralia</taxon>
        <taxon>Gnathifera</taxon>
        <taxon>Rotifera</taxon>
        <taxon>Eurotatoria</taxon>
        <taxon>Bdelloidea</taxon>
        <taxon>Adinetida</taxon>
        <taxon>Adinetidae</taxon>
        <taxon>Adineta</taxon>
    </lineage>
</organism>
<feature type="domain" description="EGF-like" evidence="9">
    <location>
        <begin position="97"/>
        <end position="132"/>
    </location>
</feature>
<feature type="chain" id="PRO_5032782668" evidence="8">
    <location>
        <begin position="17"/>
        <end position="378"/>
    </location>
</feature>
<dbReference type="FunFam" id="2.10.25.10:FF:000045">
    <property type="entry name" value="Slit guidance ligand 2"/>
    <property type="match status" value="1"/>
</dbReference>
<dbReference type="InterPro" id="IPR051022">
    <property type="entry name" value="Notch_Cell-Fate_Det"/>
</dbReference>
<dbReference type="GO" id="GO:0005576">
    <property type="term" value="C:extracellular region"/>
    <property type="evidence" value="ECO:0007669"/>
    <property type="project" value="UniProtKB-SubCell"/>
</dbReference>
<keyword evidence="5 7" id="KW-1015">Disulfide bond</keyword>
<dbReference type="Pfam" id="PF00008">
    <property type="entry name" value="EGF"/>
    <property type="match status" value="3"/>
</dbReference>
<comment type="caution">
    <text evidence="11">The sequence shown here is derived from an EMBL/GenBank/DDBJ whole genome shotgun (WGS) entry which is preliminary data.</text>
</comment>
<dbReference type="CDD" id="cd00054">
    <property type="entry name" value="EGF_CA"/>
    <property type="match status" value="1"/>
</dbReference>
<dbReference type="PANTHER" id="PTHR24049:SF29">
    <property type="entry name" value="EGF-LIKE DOMAIN-CONTAINING PROTEIN"/>
    <property type="match status" value="1"/>
</dbReference>
<feature type="domain" description="EGF-like" evidence="9">
    <location>
        <begin position="273"/>
        <end position="313"/>
    </location>
</feature>
<feature type="domain" description="Chitin-binding type-2" evidence="10">
    <location>
        <begin position="316"/>
        <end position="378"/>
    </location>
</feature>
<evidence type="ECO:0000259" key="10">
    <source>
        <dbReference type="PROSITE" id="PS50940"/>
    </source>
</evidence>
<dbReference type="PROSITE" id="PS50940">
    <property type="entry name" value="CHIT_BIND_II"/>
    <property type="match status" value="1"/>
</dbReference>
<proteinExistence type="predicted"/>
<dbReference type="GO" id="GO:0008061">
    <property type="term" value="F:chitin binding"/>
    <property type="evidence" value="ECO:0007669"/>
    <property type="project" value="InterPro"/>
</dbReference>
<keyword evidence="8" id="KW-0732">Signal</keyword>
<comment type="subcellular location">
    <subcellularLocation>
        <location evidence="1">Secreted</location>
    </subcellularLocation>
</comment>
<feature type="disulfide bond" evidence="7">
    <location>
        <begin position="221"/>
        <end position="230"/>
    </location>
</feature>
<dbReference type="PROSITE" id="PS00010">
    <property type="entry name" value="ASX_HYDROXYL"/>
    <property type="match status" value="1"/>
</dbReference>
<keyword evidence="6" id="KW-0325">Glycoprotein</keyword>
<dbReference type="InterPro" id="IPR002557">
    <property type="entry name" value="Chitin-bd_dom"/>
</dbReference>
<protein>
    <submittedName>
        <fullName evidence="11">Uncharacterized protein</fullName>
    </submittedName>
</protein>
<keyword evidence="2" id="KW-0964">Secreted</keyword>
<evidence type="ECO:0000256" key="7">
    <source>
        <dbReference type="PROSITE-ProRule" id="PRU00076"/>
    </source>
</evidence>
<dbReference type="GO" id="GO:0007399">
    <property type="term" value="P:nervous system development"/>
    <property type="evidence" value="ECO:0007669"/>
    <property type="project" value="UniProtKB-ARBA"/>
</dbReference>
<feature type="disulfide bond" evidence="7">
    <location>
        <begin position="101"/>
        <end position="111"/>
    </location>
</feature>
<dbReference type="EMBL" id="CAJNOE010001175">
    <property type="protein sequence ID" value="CAF1397091.1"/>
    <property type="molecule type" value="Genomic_DNA"/>
</dbReference>
<dbReference type="InterPro" id="IPR000742">
    <property type="entry name" value="EGF"/>
</dbReference>
<evidence type="ECO:0000256" key="5">
    <source>
        <dbReference type="ARBA" id="ARBA00023157"/>
    </source>
</evidence>
<dbReference type="SUPFAM" id="SSF57625">
    <property type="entry name" value="Invertebrate chitin-binding proteins"/>
    <property type="match status" value="1"/>
</dbReference>
<reference evidence="11" key="1">
    <citation type="submission" date="2021-02" db="EMBL/GenBank/DDBJ databases">
        <authorList>
            <person name="Nowell W R."/>
        </authorList>
    </citation>
    <scope>NUCLEOTIDE SEQUENCE</scope>
</reference>
<feature type="signal peptide" evidence="8">
    <location>
        <begin position="1"/>
        <end position="16"/>
    </location>
</feature>
<evidence type="ECO:0000256" key="4">
    <source>
        <dbReference type="ARBA" id="ARBA00022737"/>
    </source>
</evidence>
<dbReference type="SUPFAM" id="SSF57196">
    <property type="entry name" value="EGF/Laminin"/>
    <property type="match status" value="4"/>
</dbReference>
<evidence type="ECO:0000256" key="3">
    <source>
        <dbReference type="ARBA" id="ARBA00022536"/>
    </source>
</evidence>
<dbReference type="AlphaFoldDB" id="A0A815KY92"/>
<dbReference type="SMART" id="SM00179">
    <property type="entry name" value="EGF_CA"/>
    <property type="match status" value="3"/>
</dbReference>
<dbReference type="Gene3D" id="2.10.25.10">
    <property type="entry name" value="Laminin"/>
    <property type="match status" value="4"/>
</dbReference>
<feature type="disulfide bond" evidence="7">
    <location>
        <begin position="122"/>
        <end position="131"/>
    </location>
</feature>
<dbReference type="InterPro" id="IPR036508">
    <property type="entry name" value="Chitin-bd_dom_sf"/>
</dbReference>
<feature type="disulfide bond" evidence="7">
    <location>
        <begin position="303"/>
        <end position="312"/>
    </location>
</feature>
<dbReference type="GO" id="GO:0005509">
    <property type="term" value="F:calcium ion binding"/>
    <property type="evidence" value="ECO:0007669"/>
    <property type="project" value="InterPro"/>
</dbReference>
<evidence type="ECO:0000313" key="12">
    <source>
        <dbReference type="Proteomes" id="UP000663860"/>
    </source>
</evidence>
<dbReference type="Pfam" id="PF01607">
    <property type="entry name" value="CBM_14"/>
    <property type="match status" value="1"/>
</dbReference>
<feature type="domain" description="EGF-like" evidence="9">
    <location>
        <begin position="192"/>
        <end position="231"/>
    </location>
</feature>
<dbReference type="PROSITE" id="PS50026">
    <property type="entry name" value="EGF_3"/>
    <property type="match status" value="4"/>
</dbReference>
<dbReference type="InterPro" id="IPR000152">
    <property type="entry name" value="EGF-type_Asp/Asn_hydroxyl_site"/>
</dbReference>